<protein>
    <submittedName>
        <fullName evidence="2">Uncharacterized protein</fullName>
    </submittedName>
</protein>
<reference evidence="2" key="1">
    <citation type="submission" date="2016-11" db="UniProtKB">
        <authorList>
            <consortium name="WormBaseParasite"/>
        </authorList>
    </citation>
    <scope>IDENTIFICATION</scope>
</reference>
<dbReference type="WBParaSite" id="Hba_02592">
    <property type="protein sequence ID" value="Hba_02592"/>
    <property type="gene ID" value="Hba_02592"/>
</dbReference>
<organism evidence="1 2">
    <name type="scientific">Heterorhabditis bacteriophora</name>
    <name type="common">Entomopathogenic nematode worm</name>
    <dbReference type="NCBI Taxonomy" id="37862"/>
    <lineage>
        <taxon>Eukaryota</taxon>
        <taxon>Metazoa</taxon>
        <taxon>Ecdysozoa</taxon>
        <taxon>Nematoda</taxon>
        <taxon>Chromadorea</taxon>
        <taxon>Rhabditida</taxon>
        <taxon>Rhabditina</taxon>
        <taxon>Rhabditomorpha</taxon>
        <taxon>Strongyloidea</taxon>
        <taxon>Heterorhabditidae</taxon>
        <taxon>Heterorhabditis</taxon>
    </lineage>
</organism>
<evidence type="ECO:0000313" key="1">
    <source>
        <dbReference type="Proteomes" id="UP000095283"/>
    </source>
</evidence>
<evidence type="ECO:0000313" key="2">
    <source>
        <dbReference type="WBParaSite" id="Hba_02592"/>
    </source>
</evidence>
<name>A0A1I7WD24_HETBA</name>
<accession>A0A1I7WD24</accession>
<keyword evidence="1" id="KW-1185">Reference proteome</keyword>
<sequence length="140" mass="16231">MYKKLPHGNIGPVYDEICIKYVFNQNINKIPLNSGRRYPITSKHLATFMLLFKLIKILKPTSIYTGPILVFYVSTSGQNTFITKWIVLYCIKWQSYIHYASIPLSLSLLSVPKMSLFCDSPLLLQLYRCAKIRSDHLYCC</sequence>
<proteinExistence type="predicted"/>
<dbReference type="AlphaFoldDB" id="A0A1I7WD24"/>
<dbReference type="Proteomes" id="UP000095283">
    <property type="component" value="Unplaced"/>
</dbReference>